<dbReference type="STRING" id="566551.HMPREF0201_01715"/>
<dbReference type="InterPro" id="IPR011122">
    <property type="entry name" value="WavE"/>
</dbReference>
<evidence type="ECO:0000313" key="1">
    <source>
        <dbReference type="EMBL" id="EPF17735.1"/>
    </source>
</evidence>
<dbReference type="Proteomes" id="UP000014585">
    <property type="component" value="Unassembled WGS sequence"/>
</dbReference>
<dbReference type="EMBL" id="ATDT01000010">
    <property type="protein sequence ID" value="EPF17735.1"/>
    <property type="molecule type" value="Genomic_DNA"/>
</dbReference>
<dbReference type="AlphaFoldDB" id="S3IXT8"/>
<dbReference type="Pfam" id="PF07507">
    <property type="entry name" value="WavE"/>
    <property type="match status" value="1"/>
</dbReference>
<dbReference type="OrthoDB" id="6556318at2"/>
<dbReference type="HOGENOM" id="CLU_067518_1_0_6"/>
<proteinExistence type="predicted"/>
<comment type="caution">
    <text evidence="1">The sequence shown here is derived from an EMBL/GenBank/DDBJ whole genome shotgun (WGS) entry which is preliminary data.</text>
</comment>
<organism evidence="1 2">
    <name type="scientific">Cedecea davisae DSM 4568</name>
    <dbReference type="NCBI Taxonomy" id="566551"/>
    <lineage>
        <taxon>Bacteria</taxon>
        <taxon>Pseudomonadati</taxon>
        <taxon>Pseudomonadota</taxon>
        <taxon>Gammaproteobacteria</taxon>
        <taxon>Enterobacterales</taxon>
        <taxon>Enterobacteriaceae</taxon>
        <taxon>Cedecea</taxon>
    </lineage>
</organism>
<dbReference type="PATRIC" id="fig|566551.4.peg.1585"/>
<name>S3IXT8_9ENTR</name>
<dbReference type="RefSeq" id="WP_016536026.1">
    <property type="nucleotide sequence ID" value="NZ_KE161030.1"/>
</dbReference>
<sequence length="338" mass="38762">MQSLSIVLQGPLGDAGELPRTTWKYILRTRRTFPLAELIVSGWKTSPERDAQLQAQLAGQNIILVLSDDPGPVVGYDRGGKYVTNVNRQLISSRTGLAAATRPLAIKMRIDSYLYSRKLVRLLTSRVLALDGLDRDGRYTVFQSRVINLNLYARDARGSIPILFHPGDIMLAGKTADVRSFFAAPLAHHDDLFHPTGIAGLWSAWRYVSEQYYWIHAIAKARGVKVFEGNTAYTAALRDCSERYYLANFIPYSPRQLGFRWPKYWRSYPLRGLFSVYTQRRWLRLHHRVHGQSTPLTPMLLLDMAGTLIWRACYRLRARIVRVPHIRRVLLALFSHRK</sequence>
<protein>
    <submittedName>
        <fullName evidence="1">WavE lipopolysaccharide synthesis</fullName>
    </submittedName>
</protein>
<gene>
    <name evidence="1" type="ORF">HMPREF0201_01715</name>
</gene>
<accession>S3IXT8</accession>
<evidence type="ECO:0000313" key="2">
    <source>
        <dbReference type="Proteomes" id="UP000014585"/>
    </source>
</evidence>
<reference evidence="1 2" key="1">
    <citation type="submission" date="2013-04" db="EMBL/GenBank/DDBJ databases">
        <authorList>
            <person name="Weinstock G."/>
            <person name="Sodergren E."/>
            <person name="Lobos E.A."/>
            <person name="Fulton L."/>
            <person name="Fulton R."/>
            <person name="Courtney L."/>
            <person name="Fronick C."/>
            <person name="O'Laughlin M."/>
            <person name="Godfrey J."/>
            <person name="Wilson R.M."/>
            <person name="Miner T."/>
            <person name="Farmer C."/>
            <person name="Delehaunty K."/>
            <person name="Cordes M."/>
            <person name="Minx P."/>
            <person name="Tomlinson C."/>
            <person name="Chen J."/>
            <person name="Wollam A."/>
            <person name="Pepin K.H."/>
            <person name="Palsikar V.B."/>
            <person name="Zhang X."/>
            <person name="Suruliraj S."/>
            <person name="Perna N.T."/>
            <person name="Plunkett G."/>
            <person name="Warren W."/>
            <person name="Mitreva M."/>
            <person name="Mardis E.R."/>
            <person name="Wilson R.K."/>
        </authorList>
    </citation>
    <scope>NUCLEOTIDE SEQUENCE [LARGE SCALE GENOMIC DNA]</scope>
    <source>
        <strain evidence="1 2">DSM 4568</strain>
    </source>
</reference>